<comment type="caution">
    <text evidence="2">The sequence shown here is derived from an EMBL/GenBank/DDBJ whole genome shotgun (WGS) entry which is preliminary data.</text>
</comment>
<name>A0A931AET1_9ACTN</name>
<dbReference type="PANTHER" id="PTHR43162">
    <property type="match status" value="1"/>
</dbReference>
<dbReference type="EMBL" id="JADOGI010000077">
    <property type="protein sequence ID" value="MBF8188879.1"/>
    <property type="molecule type" value="Genomic_DNA"/>
</dbReference>
<dbReference type="InterPro" id="IPR051604">
    <property type="entry name" value="Ergot_Alk_Oxidoreductase"/>
</dbReference>
<dbReference type="InterPro" id="IPR008030">
    <property type="entry name" value="NmrA-like"/>
</dbReference>
<dbReference type="PANTHER" id="PTHR43162:SF1">
    <property type="entry name" value="PRESTALK A DIFFERENTIATION PROTEIN A"/>
    <property type="match status" value="1"/>
</dbReference>
<dbReference type="RefSeq" id="WP_195897825.1">
    <property type="nucleotide sequence ID" value="NZ_JADOGI010000077.1"/>
</dbReference>
<protein>
    <recommendedName>
        <fullName evidence="1">NmrA-like domain-containing protein</fullName>
    </recommendedName>
</protein>
<dbReference type="Gene3D" id="3.40.50.720">
    <property type="entry name" value="NAD(P)-binding Rossmann-like Domain"/>
    <property type="match status" value="1"/>
</dbReference>
<reference evidence="2" key="1">
    <citation type="submission" date="2020-11" db="EMBL/GenBank/DDBJ databases">
        <title>Whole-genome analyses of Nonomuraea sp. K274.</title>
        <authorList>
            <person name="Veyisoglu A."/>
        </authorList>
    </citation>
    <scope>NUCLEOTIDE SEQUENCE</scope>
    <source>
        <strain evidence="2">K274</strain>
    </source>
</reference>
<evidence type="ECO:0000313" key="3">
    <source>
        <dbReference type="Proteomes" id="UP000605361"/>
    </source>
</evidence>
<gene>
    <name evidence="2" type="ORF">ITP53_24725</name>
</gene>
<organism evidence="2 3">
    <name type="scientific">Nonomuraea cypriaca</name>
    <dbReference type="NCBI Taxonomy" id="1187855"/>
    <lineage>
        <taxon>Bacteria</taxon>
        <taxon>Bacillati</taxon>
        <taxon>Actinomycetota</taxon>
        <taxon>Actinomycetes</taxon>
        <taxon>Streptosporangiales</taxon>
        <taxon>Streptosporangiaceae</taxon>
        <taxon>Nonomuraea</taxon>
    </lineage>
</organism>
<accession>A0A931AET1</accession>
<dbReference type="Proteomes" id="UP000605361">
    <property type="component" value="Unassembled WGS sequence"/>
</dbReference>
<dbReference type="Pfam" id="PF05368">
    <property type="entry name" value="NmrA"/>
    <property type="match status" value="1"/>
</dbReference>
<evidence type="ECO:0000313" key="2">
    <source>
        <dbReference type="EMBL" id="MBF8188879.1"/>
    </source>
</evidence>
<proteinExistence type="predicted"/>
<feature type="domain" description="NmrA-like" evidence="1">
    <location>
        <begin position="4"/>
        <end position="127"/>
    </location>
</feature>
<keyword evidence="3" id="KW-1185">Reference proteome</keyword>
<dbReference type="InterPro" id="IPR036291">
    <property type="entry name" value="NAD(P)-bd_dom_sf"/>
</dbReference>
<dbReference type="SUPFAM" id="SSF51735">
    <property type="entry name" value="NAD(P)-binding Rossmann-fold domains"/>
    <property type="match status" value="1"/>
</dbReference>
<dbReference type="AlphaFoldDB" id="A0A931AET1"/>
<dbReference type="Gene3D" id="3.90.25.10">
    <property type="entry name" value="UDP-galactose 4-epimerase, domain 1"/>
    <property type="match status" value="1"/>
</dbReference>
<evidence type="ECO:0000259" key="1">
    <source>
        <dbReference type="Pfam" id="PF05368"/>
    </source>
</evidence>
<sequence>MDYTVLQPARLMQNWSDPWREVVEHDRLPMPYPVTARFCWVDYRDVAEVAARAMTDDELGHGTFELCAPGMCDGTQLAAMISEELGRRIEAQEIPREQFASQLPAGPMREGLTRMLAHYEQHGLSGGNPLVLRSILGREPRSLRQYFHELATHRT</sequence>